<dbReference type="Gene3D" id="3.20.170.20">
    <property type="entry name" value="Protein of unknown function DUF952"/>
    <property type="match status" value="1"/>
</dbReference>
<protein>
    <recommendedName>
        <fullName evidence="3">DUF952-domain-containing protein</fullName>
    </recommendedName>
</protein>
<dbReference type="SUPFAM" id="SSF56399">
    <property type="entry name" value="ADP-ribosylation"/>
    <property type="match status" value="1"/>
</dbReference>
<evidence type="ECO:0000313" key="2">
    <source>
        <dbReference type="Proteomes" id="UP000076738"/>
    </source>
</evidence>
<dbReference type="OrthoDB" id="3335358at2759"/>
<organism evidence="1 2">
    <name type="scientific">Calocera viscosa (strain TUFC12733)</name>
    <dbReference type="NCBI Taxonomy" id="1330018"/>
    <lineage>
        <taxon>Eukaryota</taxon>
        <taxon>Fungi</taxon>
        <taxon>Dikarya</taxon>
        <taxon>Basidiomycota</taxon>
        <taxon>Agaricomycotina</taxon>
        <taxon>Dacrymycetes</taxon>
        <taxon>Dacrymycetales</taxon>
        <taxon>Dacrymycetaceae</taxon>
        <taxon>Calocera</taxon>
    </lineage>
</organism>
<evidence type="ECO:0008006" key="3">
    <source>
        <dbReference type="Google" id="ProtNLM"/>
    </source>
</evidence>
<name>A0A167RFE9_CALVF</name>
<dbReference type="STRING" id="1330018.A0A167RFE9"/>
<dbReference type="Pfam" id="PF06108">
    <property type="entry name" value="DUF952"/>
    <property type="match status" value="1"/>
</dbReference>
<gene>
    <name evidence="1" type="ORF">CALVIDRAFT_524581</name>
</gene>
<accession>A0A167RFE9</accession>
<sequence>MAVPDEPLPVYLFKILSPSEFPSGIPSASSLSSIPTVPSTALDKSEGFIHMSRARQLALPLSRFFADVDEIVLVRVVWDKIKDKVRWDRIASGDEYPHLLRELRGEDCDDVKVVRREGKAWPEVIESQKGWVWS</sequence>
<dbReference type="EMBL" id="KV417268">
    <property type="protein sequence ID" value="KZP00852.1"/>
    <property type="molecule type" value="Genomic_DNA"/>
</dbReference>
<dbReference type="PANTHER" id="PTHR34129">
    <property type="entry name" value="BLR1139 PROTEIN"/>
    <property type="match status" value="1"/>
</dbReference>
<reference evidence="1 2" key="1">
    <citation type="journal article" date="2016" name="Mol. Biol. Evol.">
        <title>Comparative Genomics of Early-Diverging Mushroom-Forming Fungi Provides Insights into the Origins of Lignocellulose Decay Capabilities.</title>
        <authorList>
            <person name="Nagy L.G."/>
            <person name="Riley R."/>
            <person name="Tritt A."/>
            <person name="Adam C."/>
            <person name="Daum C."/>
            <person name="Floudas D."/>
            <person name="Sun H."/>
            <person name="Yadav J.S."/>
            <person name="Pangilinan J."/>
            <person name="Larsson K.H."/>
            <person name="Matsuura K."/>
            <person name="Barry K."/>
            <person name="Labutti K."/>
            <person name="Kuo R."/>
            <person name="Ohm R.A."/>
            <person name="Bhattacharya S.S."/>
            <person name="Shirouzu T."/>
            <person name="Yoshinaga Y."/>
            <person name="Martin F.M."/>
            <person name="Grigoriev I.V."/>
            <person name="Hibbett D.S."/>
        </authorList>
    </citation>
    <scope>NUCLEOTIDE SEQUENCE [LARGE SCALE GENOMIC DNA]</scope>
    <source>
        <strain evidence="1 2">TUFC12733</strain>
    </source>
</reference>
<dbReference type="PANTHER" id="PTHR34129:SF1">
    <property type="entry name" value="DUF952 DOMAIN-CONTAINING PROTEIN"/>
    <property type="match status" value="1"/>
</dbReference>
<dbReference type="InterPro" id="IPR009297">
    <property type="entry name" value="DUF952"/>
</dbReference>
<evidence type="ECO:0000313" key="1">
    <source>
        <dbReference type="EMBL" id="KZP00852.1"/>
    </source>
</evidence>
<dbReference type="AlphaFoldDB" id="A0A167RFE9"/>
<dbReference type="Proteomes" id="UP000076738">
    <property type="component" value="Unassembled WGS sequence"/>
</dbReference>
<keyword evidence="2" id="KW-1185">Reference proteome</keyword>
<proteinExistence type="predicted"/>